<dbReference type="PANTHER" id="PTHR30349">
    <property type="entry name" value="PHAGE INTEGRASE-RELATED"/>
    <property type="match status" value="1"/>
</dbReference>
<dbReference type="InterPro" id="IPR050090">
    <property type="entry name" value="Tyrosine_recombinase_XerCD"/>
</dbReference>
<dbReference type="Pfam" id="PF00589">
    <property type="entry name" value="Phage_integrase"/>
    <property type="match status" value="1"/>
</dbReference>
<dbReference type="InterPro" id="IPR022000">
    <property type="entry name" value="Min27-like_integrase_DNA_bind"/>
</dbReference>
<dbReference type="Proteomes" id="UP000683493">
    <property type="component" value="Chromosome"/>
</dbReference>
<dbReference type="Pfam" id="PF12167">
    <property type="entry name" value="Arm-DNA-bind_2"/>
    <property type="match status" value="1"/>
</dbReference>
<dbReference type="CDD" id="cd01189">
    <property type="entry name" value="INT_ICEBs1_C_like"/>
    <property type="match status" value="1"/>
</dbReference>
<dbReference type="PROSITE" id="PS51898">
    <property type="entry name" value="TYR_RECOMBINASE"/>
    <property type="match status" value="1"/>
</dbReference>
<feature type="domain" description="Tyr recombinase" evidence="1">
    <location>
        <begin position="221"/>
        <end position="402"/>
    </location>
</feature>
<dbReference type="InterPro" id="IPR002104">
    <property type="entry name" value="Integrase_catalytic"/>
</dbReference>
<sequence length="414" mass="47930">MAGNNTALAVEIFDKPKKYEGRIANKRGSRKLYLDFFYHGIRIEKSTGLDDTPNNRIKAENLLAAILEQKKLGTLQFAKLFPGASDQEKEFHTLLEGREYAPDARGITFGNYVKGWYNSVWSNFPSNTKREDFRSVIDFWLTPYFGGKSFFHITGVEMQKFIASLKHQSGPKVGQPLSRARILNVLLVFKTIWNDAIEEHRWNLPDPCRSLKRHLPKKKKKVVEVFRFAEWTAVIEAMEPHYRPVAKLMVLTGMIASEIAALKKSHIREGYLYVEQSIVRGEESDELKTMYRERRIPLTKAIAEILKDAASTASGDYLFTMENGMTFTAERFQRRVWVKALKQAGVKYRKPYTTRHTFAAWALAIRTDQNRLVNLMGHASKMMIYEVYGRYVEGLEQDRLKILTYFGRDFKKGR</sequence>
<accession>A0ABX8JJV9</accession>
<evidence type="ECO:0000259" key="1">
    <source>
        <dbReference type="PROSITE" id="PS51898"/>
    </source>
</evidence>
<protein>
    <submittedName>
        <fullName evidence="2">Site-specific integrase</fullName>
    </submittedName>
</protein>
<organism evidence="2 3">
    <name type="scientific">Geomonas diazotrophica</name>
    <dbReference type="NCBI Taxonomy" id="2843197"/>
    <lineage>
        <taxon>Bacteria</taxon>
        <taxon>Pseudomonadati</taxon>
        <taxon>Thermodesulfobacteriota</taxon>
        <taxon>Desulfuromonadia</taxon>
        <taxon>Geobacterales</taxon>
        <taxon>Geobacteraceae</taxon>
        <taxon>Geomonas</taxon>
    </lineage>
</organism>
<gene>
    <name evidence="2" type="ORF">KP005_04650</name>
</gene>
<evidence type="ECO:0000313" key="2">
    <source>
        <dbReference type="EMBL" id="QWV98583.1"/>
    </source>
</evidence>
<reference evidence="2 3" key="1">
    <citation type="submission" date="2021-06" db="EMBL/GenBank/DDBJ databases">
        <title>Gemonas diversity in paddy soil.</title>
        <authorList>
            <person name="Liu G."/>
        </authorList>
    </citation>
    <scope>NUCLEOTIDE SEQUENCE [LARGE SCALE GENOMIC DNA]</scope>
    <source>
        <strain evidence="2 3">RG29</strain>
    </source>
</reference>
<evidence type="ECO:0000313" key="3">
    <source>
        <dbReference type="Proteomes" id="UP000683493"/>
    </source>
</evidence>
<keyword evidence="3" id="KW-1185">Reference proteome</keyword>
<dbReference type="EMBL" id="CP076724">
    <property type="protein sequence ID" value="QWV98583.1"/>
    <property type="molecule type" value="Genomic_DNA"/>
</dbReference>
<proteinExistence type="predicted"/>
<dbReference type="PANTHER" id="PTHR30349:SF64">
    <property type="entry name" value="PROPHAGE INTEGRASE INTD-RELATED"/>
    <property type="match status" value="1"/>
</dbReference>
<name>A0ABX8JJV9_9BACT</name>